<dbReference type="PROSITE" id="PS51819">
    <property type="entry name" value="VOC"/>
    <property type="match status" value="1"/>
</dbReference>
<comment type="caution">
    <text evidence="5">The sequence shown here is derived from an EMBL/GenBank/DDBJ whole genome shotgun (WGS) entry which is preliminary data.</text>
</comment>
<accession>A0A952KP66</accession>
<dbReference type="EMBL" id="JAEKLZ010000507">
    <property type="protein sequence ID" value="MBW8729249.1"/>
    <property type="molecule type" value="Genomic_DNA"/>
</dbReference>
<evidence type="ECO:0000313" key="5">
    <source>
        <dbReference type="EMBL" id="MBW8729249.1"/>
    </source>
</evidence>
<feature type="domain" description="VOC" evidence="4">
    <location>
        <begin position="3"/>
        <end position="133"/>
    </location>
</feature>
<evidence type="ECO:0000259" key="4">
    <source>
        <dbReference type="PROSITE" id="PS51819"/>
    </source>
</evidence>
<sequence>MPSPSLVPELYVSDIDRSRRFYTGVLGFAVLYDRPEERFAYLVREGAALMLDQPADPGRIWLAGPLEHPYGRGINLQIEVADVDALHVAVLASGAPIERPLEERWYRRDSVLLGQRQFVVQDPDGYLLRFCQDLGSRPATDENI</sequence>
<dbReference type="Pfam" id="PF00903">
    <property type="entry name" value="Glyoxalase"/>
    <property type="match status" value="1"/>
</dbReference>
<dbReference type="InterPro" id="IPR029068">
    <property type="entry name" value="Glyas_Bleomycin-R_OHBP_Dase"/>
</dbReference>
<reference evidence="5" key="1">
    <citation type="submission" date="2020-06" db="EMBL/GenBank/DDBJ databases">
        <title>Stable isotope informed genome-resolved metagenomics uncovers potential trophic interactions in rhizosphere soil.</title>
        <authorList>
            <person name="Starr E.P."/>
            <person name="Shi S."/>
            <person name="Blazewicz S.J."/>
            <person name="Koch B.J."/>
            <person name="Probst A.J."/>
            <person name="Hungate B.A."/>
            <person name="Pett-Ridge J."/>
            <person name="Firestone M.K."/>
            <person name="Banfield J.F."/>
        </authorList>
    </citation>
    <scope>NUCLEOTIDE SEQUENCE</scope>
    <source>
        <strain evidence="5">YM_69_17</strain>
    </source>
</reference>
<dbReference type="CDD" id="cd08349">
    <property type="entry name" value="BLMA_like"/>
    <property type="match status" value="1"/>
</dbReference>
<dbReference type="InterPro" id="IPR004360">
    <property type="entry name" value="Glyas_Fos-R_dOase_dom"/>
</dbReference>
<name>A0A952KP66_9PROT</name>
<protein>
    <recommendedName>
        <fullName evidence="2">Bleomycin resistance protein</fullName>
    </recommendedName>
</protein>
<evidence type="ECO:0000256" key="2">
    <source>
        <dbReference type="ARBA" id="ARBA00021572"/>
    </source>
</evidence>
<dbReference type="SUPFAM" id="SSF54593">
    <property type="entry name" value="Glyoxalase/Bleomycin resistance protein/Dihydroxybiphenyl dioxygenase"/>
    <property type="match status" value="1"/>
</dbReference>
<organism evidence="5 6">
    <name type="scientific">Inquilinus limosus</name>
    <dbReference type="NCBI Taxonomy" id="171674"/>
    <lineage>
        <taxon>Bacteria</taxon>
        <taxon>Pseudomonadati</taxon>
        <taxon>Pseudomonadota</taxon>
        <taxon>Alphaproteobacteria</taxon>
        <taxon>Rhodospirillales</taxon>
        <taxon>Rhodospirillaceae</taxon>
        <taxon>Inquilinus</taxon>
    </lineage>
</organism>
<dbReference type="InterPro" id="IPR037523">
    <property type="entry name" value="VOC_core"/>
</dbReference>
<evidence type="ECO:0000313" key="6">
    <source>
        <dbReference type="Proteomes" id="UP000700706"/>
    </source>
</evidence>
<dbReference type="GO" id="GO:0046677">
    <property type="term" value="P:response to antibiotic"/>
    <property type="evidence" value="ECO:0007669"/>
    <property type="project" value="UniProtKB-KW"/>
</dbReference>
<dbReference type="AlphaFoldDB" id="A0A952KP66"/>
<keyword evidence="3" id="KW-0046">Antibiotic resistance</keyword>
<evidence type="ECO:0000256" key="3">
    <source>
        <dbReference type="ARBA" id="ARBA00023251"/>
    </source>
</evidence>
<comment type="similarity">
    <text evidence="1">Belongs to the bleomycin resistance protein family.</text>
</comment>
<dbReference type="InterPro" id="IPR000335">
    <property type="entry name" value="Bleomycin-R"/>
</dbReference>
<dbReference type="Proteomes" id="UP000700706">
    <property type="component" value="Unassembled WGS sequence"/>
</dbReference>
<gene>
    <name evidence="5" type="ORF">JF625_29375</name>
</gene>
<dbReference type="Gene3D" id="3.10.180.10">
    <property type="entry name" value="2,3-Dihydroxybiphenyl 1,2-Dioxygenase, domain 1"/>
    <property type="match status" value="1"/>
</dbReference>
<proteinExistence type="inferred from homology"/>
<evidence type="ECO:0000256" key="1">
    <source>
        <dbReference type="ARBA" id="ARBA00011051"/>
    </source>
</evidence>